<evidence type="ECO:0008006" key="4">
    <source>
        <dbReference type="Google" id="ProtNLM"/>
    </source>
</evidence>
<gene>
    <name evidence="2" type="ORF">GCM10023086_46160</name>
</gene>
<dbReference type="EMBL" id="BAABET010000007">
    <property type="protein sequence ID" value="GAA4321464.1"/>
    <property type="molecule type" value="Genomic_DNA"/>
</dbReference>
<feature type="compositionally biased region" description="Basic and acidic residues" evidence="1">
    <location>
        <begin position="26"/>
        <end position="48"/>
    </location>
</feature>
<protein>
    <recommendedName>
        <fullName evidence="4">Gliding motility protein</fullName>
    </recommendedName>
</protein>
<feature type="compositionally biased region" description="Low complexity" evidence="1">
    <location>
        <begin position="49"/>
        <end position="62"/>
    </location>
</feature>
<comment type="caution">
    <text evidence="2">The sequence shown here is derived from an EMBL/GenBank/DDBJ whole genome shotgun (WGS) entry which is preliminary data.</text>
</comment>
<sequence>MGVFARILRRSKATAEAPAAEAQADGVKDGSEADKAAEAAETAKEKGSDGAAEPAEPAAEAPESGETESVDIPKQQSTDMAADNEAGENART</sequence>
<reference evidence="3" key="1">
    <citation type="journal article" date="2019" name="Int. J. Syst. Evol. Microbiol.">
        <title>The Global Catalogue of Microorganisms (GCM) 10K type strain sequencing project: providing services to taxonomists for standard genome sequencing and annotation.</title>
        <authorList>
            <consortium name="The Broad Institute Genomics Platform"/>
            <consortium name="The Broad Institute Genome Sequencing Center for Infectious Disease"/>
            <person name="Wu L."/>
            <person name="Ma J."/>
        </authorList>
    </citation>
    <scope>NUCLEOTIDE SEQUENCE [LARGE SCALE GENOMIC DNA]</scope>
    <source>
        <strain evidence="3">JCM 31290</strain>
    </source>
</reference>
<proteinExistence type="predicted"/>
<feature type="compositionally biased region" description="Low complexity" evidence="1">
    <location>
        <begin position="14"/>
        <end position="24"/>
    </location>
</feature>
<accession>A0ABP8GBY1</accession>
<evidence type="ECO:0000256" key="1">
    <source>
        <dbReference type="SAM" id="MobiDB-lite"/>
    </source>
</evidence>
<evidence type="ECO:0000313" key="3">
    <source>
        <dbReference type="Proteomes" id="UP001501115"/>
    </source>
</evidence>
<feature type="region of interest" description="Disordered" evidence="1">
    <location>
        <begin position="1"/>
        <end position="92"/>
    </location>
</feature>
<dbReference type="RefSeq" id="WP_345663524.1">
    <property type="nucleotide sequence ID" value="NZ_BAABET010000007.1"/>
</dbReference>
<dbReference type="Proteomes" id="UP001501115">
    <property type="component" value="Unassembled WGS sequence"/>
</dbReference>
<keyword evidence="3" id="KW-1185">Reference proteome</keyword>
<name>A0ABP8GBY1_9ACTN</name>
<evidence type="ECO:0000313" key="2">
    <source>
        <dbReference type="EMBL" id="GAA4321464.1"/>
    </source>
</evidence>
<organism evidence="2 3">
    <name type="scientific">Streptomyces venetus</name>
    <dbReference type="NCBI Taxonomy" id="1701086"/>
    <lineage>
        <taxon>Bacteria</taxon>
        <taxon>Bacillati</taxon>
        <taxon>Actinomycetota</taxon>
        <taxon>Actinomycetes</taxon>
        <taxon>Kitasatosporales</taxon>
        <taxon>Streptomycetaceae</taxon>
        <taxon>Streptomyces</taxon>
    </lineage>
</organism>